<dbReference type="RefSeq" id="WP_057769325.1">
    <property type="nucleotide sequence ID" value="NZ_JQAT01000003.1"/>
</dbReference>
<organism evidence="10 13">
    <name type="scientific">Lactobacillus selangorensis</name>
    <dbReference type="NCBI Taxonomy" id="81857"/>
    <lineage>
        <taxon>Bacteria</taxon>
        <taxon>Bacillati</taxon>
        <taxon>Bacillota</taxon>
        <taxon>Bacilli</taxon>
        <taxon>Lactobacillales</taxon>
        <taxon>Lactobacillaceae</taxon>
        <taxon>Lactobacillus</taxon>
    </lineage>
</organism>
<evidence type="ECO:0000256" key="6">
    <source>
        <dbReference type="ARBA" id="ARBA00023027"/>
    </source>
</evidence>
<comment type="cofactor">
    <cofactor evidence="2 8">
        <name>NAD(+)</name>
        <dbReference type="ChEBI" id="CHEBI:57540"/>
    </cofactor>
</comment>
<reference evidence="12 13" key="1">
    <citation type="journal article" date="2015" name="Genome Announc.">
        <title>Expanding the biotechnology potential of lactobacilli through comparative genomics of 213 strains and associated genera.</title>
        <authorList>
            <person name="Sun Z."/>
            <person name="Harris H.M."/>
            <person name="McCann A."/>
            <person name="Guo C."/>
            <person name="Argimon S."/>
            <person name="Zhang W."/>
            <person name="Yang X."/>
            <person name="Jeffery I.B."/>
            <person name="Cooney J.C."/>
            <person name="Kagawa T.F."/>
            <person name="Liu W."/>
            <person name="Song Y."/>
            <person name="Salvetti E."/>
            <person name="Wrobel A."/>
            <person name="Rasinkangas P."/>
            <person name="Parkhill J."/>
            <person name="Rea M.C."/>
            <person name="O'Sullivan O."/>
            <person name="Ritari J."/>
            <person name="Douillard F.P."/>
            <person name="Paul Ross R."/>
            <person name="Yang R."/>
            <person name="Briner A.E."/>
            <person name="Felis G.E."/>
            <person name="de Vos W.M."/>
            <person name="Barrangou R."/>
            <person name="Klaenhammer T.R."/>
            <person name="Caufield P.W."/>
            <person name="Cui Y."/>
            <person name="Zhang H."/>
            <person name="O'Toole P.W."/>
        </authorList>
    </citation>
    <scope>NUCLEOTIDE SEQUENCE [LARGE SCALE GENOMIC DNA]</scope>
    <source>
        <strain evidence="10 13">ATCC BAA-66</strain>
        <strain evidence="11 12">DSM 13344</strain>
    </source>
</reference>
<evidence type="ECO:0000256" key="5">
    <source>
        <dbReference type="ARBA" id="ARBA00016977"/>
    </source>
</evidence>
<comment type="catalytic activity">
    <reaction evidence="1 8">
        <text>dTDP-alpha-D-glucose = dTDP-4-dehydro-6-deoxy-alpha-D-glucose + H2O</text>
        <dbReference type="Rhea" id="RHEA:17221"/>
        <dbReference type="ChEBI" id="CHEBI:15377"/>
        <dbReference type="ChEBI" id="CHEBI:57477"/>
        <dbReference type="ChEBI" id="CHEBI:57649"/>
        <dbReference type="EC" id="4.2.1.46"/>
    </reaction>
</comment>
<dbReference type="Proteomes" id="UP000051645">
    <property type="component" value="Unassembled WGS sequence"/>
</dbReference>
<evidence type="ECO:0000313" key="10">
    <source>
        <dbReference type="EMBL" id="KRN28361.1"/>
    </source>
</evidence>
<evidence type="ECO:0000256" key="4">
    <source>
        <dbReference type="ARBA" id="ARBA00011990"/>
    </source>
</evidence>
<protein>
    <recommendedName>
        <fullName evidence="5 8">dTDP-glucose 4,6-dehydratase</fullName>
        <ecNumber evidence="4 8">4.2.1.46</ecNumber>
    </recommendedName>
</protein>
<evidence type="ECO:0000313" key="12">
    <source>
        <dbReference type="Proteomes" id="UP000051645"/>
    </source>
</evidence>
<evidence type="ECO:0000313" key="11">
    <source>
        <dbReference type="EMBL" id="KRN31862.1"/>
    </source>
</evidence>
<dbReference type="Pfam" id="PF16363">
    <property type="entry name" value="GDP_Man_Dehyd"/>
    <property type="match status" value="1"/>
</dbReference>
<keyword evidence="12" id="KW-1185">Reference proteome</keyword>
<dbReference type="AlphaFoldDB" id="A0A0R2FI73"/>
<dbReference type="InterPro" id="IPR016040">
    <property type="entry name" value="NAD(P)-bd_dom"/>
</dbReference>
<dbReference type="Proteomes" id="UP000051751">
    <property type="component" value="Unassembled WGS sequence"/>
</dbReference>
<evidence type="ECO:0000256" key="3">
    <source>
        <dbReference type="ARBA" id="ARBA00008178"/>
    </source>
</evidence>
<dbReference type="CDD" id="cd05246">
    <property type="entry name" value="dTDP_GD_SDR_e"/>
    <property type="match status" value="1"/>
</dbReference>
<dbReference type="OrthoDB" id="9811743at2"/>
<dbReference type="NCBIfam" id="TIGR01181">
    <property type="entry name" value="dTDP_gluc_dehyt"/>
    <property type="match status" value="1"/>
</dbReference>
<evidence type="ECO:0000259" key="9">
    <source>
        <dbReference type="Pfam" id="PF16363"/>
    </source>
</evidence>
<evidence type="ECO:0000313" key="13">
    <source>
        <dbReference type="Proteomes" id="UP000051751"/>
    </source>
</evidence>
<dbReference type="STRING" id="81857.IV38_GL001360"/>
<dbReference type="GO" id="GO:0009225">
    <property type="term" value="P:nucleotide-sugar metabolic process"/>
    <property type="evidence" value="ECO:0007669"/>
    <property type="project" value="InterPro"/>
</dbReference>
<dbReference type="EC" id="4.2.1.46" evidence="4 8"/>
<keyword evidence="6" id="KW-0520">NAD</keyword>
<gene>
    <name evidence="10" type="ORF">IV38_GL001360</name>
    <name evidence="11" type="ORF">IV40_GL001147</name>
</gene>
<comment type="caution">
    <text evidence="10">The sequence shown here is derived from an EMBL/GenBank/DDBJ whole genome shotgun (WGS) entry which is preliminary data.</text>
</comment>
<dbReference type="InterPro" id="IPR036291">
    <property type="entry name" value="NAD(P)-bd_dom_sf"/>
</dbReference>
<dbReference type="EMBL" id="JQAZ01000003">
    <property type="protein sequence ID" value="KRN31862.1"/>
    <property type="molecule type" value="Genomic_DNA"/>
</dbReference>
<evidence type="ECO:0000256" key="2">
    <source>
        <dbReference type="ARBA" id="ARBA00001911"/>
    </source>
</evidence>
<dbReference type="SUPFAM" id="SSF51735">
    <property type="entry name" value="NAD(P)-binding Rossmann-fold domains"/>
    <property type="match status" value="1"/>
</dbReference>
<name>A0A0R2FI73_9LACO</name>
<keyword evidence="7 8" id="KW-0456">Lyase</keyword>
<dbReference type="Gene3D" id="3.40.50.720">
    <property type="entry name" value="NAD(P)-binding Rossmann-like Domain"/>
    <property type="match status" value="1"/>
</dbReference>
<dbReference type="EMBL" id="JQAT01000003">
    <property type="protein sequence ID" value="KRN28361.1"/>
    <property type="molecule type" value="Genomic_DNA"/>
</dbReference>
<dbReference type="PATRIC" id="fig|81857.3.peg.1369"/>
<dbReference type="GO" id="GO:0008460">
    <property type="term" value="F:dTDP-glucose 4,6-dehydratase activity"/>
    <property type="evidence" value="ECO:0007669"/>
    <property type="project" value="UniProtKB-EC"/>
</dbReference>
<dbReference type="PANTHER" id="PTHR43000">
    <property type="entry name" value="DTDP-D-GLUCOSE 4,6-DEHYDRATASE-RELATED"/>
    <property type="match status" value="1"/>
</dbReference>
<sequence>MNLLVTGGAGFIGSHFIHYELAHDSAVQIVNLDLLTYAADLDNLDAIKDERRYVFVQGNITNRELVTELVRQYRIDAIVNFAAESHVDRSIRQPDVFIASNVQGVAALLAVSRACHIGRFLQVSTDEVYGSLGPTGYSTEEAALRPNSPYAASKAAADLLVRAAVATYGLDACATRCANNYGPYQFPEKLIPLMVTNGLLGEKLPLYGDGLNMRDWLAVQDHCRAIDLVLRRGQTGNVYNVSGRSEHTNREIAERIVAALHLPDDAIVTVPDRLGDDRRYAVDPTKIMTELGWRPEVSFDDGLQATIQWYVDHETWWRPLKKRAALD</sequence>
<dbReference type="InterPro" id="IPR005888">
    <property type="entry name" value="dTDP_Gluc_deHydtase"/>
</dbReference>
<evidence type="ECO:0000256" key="7">
    <source>
        <dbReference type="ARBA" id="ARBA00023239"/>
    </source>
</evidence>
<evidence type="ECO:0000256" key="8">
    <source>
        <dbReference type="RuleBase" id="RU004473"/>
    </source>
</evidence>
<evidence type="ECO:0000256" key="1">
    <source>
        <dbReference type="ARBA" id="ARBA00001539"/>
    </source>
</evidence>
<proteinExistence type="inferred from homology"/>
<accession>A0A0R2FI73</accession>
<feature type="domain" description="NAD(P)-binding" evidence="9">
    <location>
        <begin position="4"/>
        <end position="305"/>
    </location>
</feature>
<dbReference type="Gene3D" id="3.90.25.10">
    <property type="entry name" value="UDP-galactose 4-epimerase, domain 1"/>
    <property type="match status" value="1"/>
</dbReference>
<comment type="similarity">
    <text evidence="3 8">Belongs to the NAD(P)-dependent epimerase/dehydratase family. dTDP-glucose dehydratase subfamily.</text>
</comment>